<organism evidence="2 3">
    <name type="scientific">Acinetobacter stercoris</name>
    <dbReference type="NCBI Taxonomy" id="2126983"/>
    <lineage>
        <taxon>Bacteria</taxon>
        <taxon>Pseudomonadati</taxon>
        <taxon>Pseudomonadota</taxon>
        <taxon>Gammaproteobacteria</taxon>
        <taxon>Moraxellales</taxon>
        <taxon>Moraxellaceae</taxon>
        <taxon>Acinetobacter</taxon>
    </lineage>
</organism>
<sequence>MVLDNDQLKGQFNYNILKTDQDGFSLNVNNQNEVIRGVVTIAVKAVQYAAYIKENKEISERHVEQEKEQSSQKELAQKAMDIRKKELDDEKNKQVERLNQTWDQFTDEQKAKLKQDQTDWFEKRDIDCKVISQRSIHDIPDSELEIYQKQSDYWDNTMRAENREMEYSKCFSKRTQERIVYLNNVFN</sequence>
<evidence type="ECO:0000313" key="2">
    <source>
        <dbReference type="EMBL" id="SPL69521.1"/>
    </source>
</evidence>
<dbReference type="Gene3D" id="1.20.1270.180">
    <property type="match status" value="1"/>
</dbReference>
<dbReference type="Pfam" id="PF07007">
    <property type="entry name" value="LprI"/>
    <property type="match status" value="1"/>
</dbReference>
<evidence type="ECO:0000313" key="3">
    <source>
        <dbReference type="Proteomes" id="UP000245974"/>
    </source>
</evidence>
<dbReference type="Proteomes" id="UP000245974">
    <property type="component" value="Unassembled WGS sequence"/>
</dbReference>
<evidence type="ECO:0000259" key="1">
    <source>
        <dbReference type="Pfam" id="PF07007"/>
    </source>
</evidence>
<feature type="domain" description="Lysozyme inhibitor LprI-like N-terminal" evidence="1">
    <location>
        <begin position="69"/>
        <end position="182"/>
    </location>
</feature>
<dbReference type="InParanoid" id="A0A2U3MVR6"/>
<reference evidence="3" key="1">
    <citation type="submission" date="2018-03" db="EMBL/GenBank/DDBJ databases">
        <authorList>
            <person name="Blom J."/>
        </authorList>
    </citation>
    <scope>NUCLEOTIDE SEQUENCE [LARGE SCALE GENOMIC DNA]</scope>
    <source>
        <strain evidence="3">KPC-SM-21</strain>
    </source>
</reference>
<keyword evidence="3" id="KW-1185">Reference proteome</keyword>
<gene>
    <name evidence="2" type="ORF">KPC_0699</name>
</gene>
<proteinExistence type="predicted"/>
<accession>A0A2U3MVR6</accession>
<dbReference type="AlphaFoldDB" id="A0A2U3MVR6"/>
<dbReference type="InterPro" id="IPR009739">
    <property type="entry name" value="LprI-like_N"/>
</dbReference>
<protein>
    <recommendedName>
        <fullName evidence="1">Lysozyme inhibitor LprI-like N-terminal domain-containing protein</fullName>
    </recommendedName>
</protein>
<name>A0A2U3MVR6_9GAMM</name>
<dbReference type="EMBL" id="OOGT01000020">
    <property type="protein sequence ID" value="SPL69521.1"/>
    <property type="molecule type" value="Genomic_DNA"/>
</dbReference>